<accession>A0ABQ4R1T1</accession>
<dbReference type="SUPFAM" id="SSF109604">
    <property type="entry name" value="HD-domain/PDEase-like"/>
    <property type="match status" value="1"/>
</dbReference>
<gene>
    <name evidence="1" type="ORF">OPKNFCMD_3865</name>
</gene>
<evidence type="ECO:0000313" key="1">
    <source>
        <dbReference type="EMBL" id="GJD51114.1"/>
    </source>
</evidence>
<proteinExistence type="predicted"/>
<reference evidence="1" key="1">
    <citation type="journal article" date="2021" name="Front. Microbiol.">
        <title>Comprehensive Comparative Genomics and Phenotyping of Methylobacterium Species.</title>
        <authorList>
            <person name="Alessa O."/>
            <person name="Ogura Y."/>
            <person name="Fujitani Y."/>
            <person name="Takami H."/>
            <person name="Hayashi T."/>
            <person name="Sahin N."/>
            <person name="Tani A."/>
        </authorList>
    </citation>
    <scope>NUCLEOTIDE SEQUENCE</scope>
    <source>
        <strain evidence="1">KCTC 52305</strain>
    </source>
</reference>
<evidence type="ECO:0008006" key="3">
    <source>
        <dbReference type="Google" id="ProtNLM"/>
    </source>
</evidence>
<comment type="caution">
    <text evidence="1">The sequence shown here is derived from an EMBL/GenBank/DDBJ whole genome shotgun (WGS) entry which is preliminary data.</text>
</comment>
<reference evidence="1" key="2">
    <citation type="submission" date="2021-08" db="EMBL/GenBank/DDBJ databases">
        <authorList>
            <person name="Tani A."/>
            <person name="Ola A."/>
            <person name="Ogura Y."/>
            <person name="Katsura K."/>
            <person name="Hayashi T."/>
        </authorList>
    </citation>
    <scope>NUCLEOTIDE SEQUENCE</scope>
    <source>
        <strain evidence="1">KCTC 52305</strain>
    </source>
</reference>
<dbReference type="EMBL" id="BPQH01000012">
    <property type="protein sequence ID" value="GJD51114.1"/>
    <property type="molecule type" value="Genomic_DNA"/>
</dbReference>
<name>A0ABQ4R1T1_9HYPH</name>
<organism evidence="1 2">
    <name type="scientific">Methylobacterium crusticola</name>
    <dbReference type="NCBI Taxonomy" id="1697972"/>
    <lineage>
        <taxon>Bacteria</taxon>
        <taxon>Pseudomonadati</taxon>
        <taxon>Pseudomonadota</taxon>
        <taxon>Alphaproteobacteria</taxon>
        <taxon>Hyphomicrobiales</taxon>
        <taxon>Methylobacteriaceae</taxon>
        <taxon>Methylobacterium</taxon>
    </lineage>
</organism>
<dbReference type="Proteomes" id="UP001055167">
    <property type="component" value="Unassembled WGS sequence"/>
</dbReference>
<dbReference type="Gene3D" id="1.10.3210.10">
    <property type="entry name" value="Hypothetical protein af1432"/>
    <property type="match status" value="1"/>
</dbReference>
<dbReference type="RefSeq" id="WP_128562093.1">
    <property type="nucleotide sequence ID" value="NZ_BPQH01000012.1"/>
</dbReference>
<sequence>MTAQPWLPAASGLPVDLVTPTRDQVDFQDLAHALAHLNRYAGHARTPVSVGLHLLVGLDLCPSALRPWWLLHDAHETRTGELPSPTKAALSQIAAAMFGDVLAEQMMEVCLVFEARHDAAIHSAAGLPLPTPEQCEALMQVDLRALATERRDFLAAMPKAYRRPWFIDTLGVLPGPKVWRPMAPADVAIKLYALFTTHLPALQAGRAA</sequence>
<keyword evidence="2" id="KW-1185">Reference proteome</keyword>
<evidence type="ECO:0000313" key="2">
    <source>
        <dbReference type="Proteomes" id="UP001055167"/>
    </source>
</evidence>
<protein>
    <recommendedName>
        <fullName evidence="3">Metal-dependent phosphohydrolase</fullName>
    </recommendedName>
</protein>